<dbReference type="Pfam" id="PF09684">
    <property type="entry name" value="Tail_P2_I"/>
    <property type="match status" value="1"/>
</dbReference>
<gene>
    <name evidence="1" type="ORF">CGK74_13710</name>
</gene>
<dbReference type="Proteomes" id="UP000215181">
    <property type="component" value="Unassembled WGS sequence"/>
</dbReference>
<protein>
    <submittedName>
        <fullName evidence="1">Phage tail protein I</fullName>
    </submittedName>
</protein>
<reference evidence="1 2" key="1">
    <citation type="submission" date="2017-07" db="EMBL/GenBank/DDBJ databases">
        <title>Thauera sp. KNDSS-Mac4 genome sequence and assembly.</title>
        <authorList>
            <person name="Mayilraj S."/>
        </authorList>
    </citation>
    <scope>NUCLEOTIDE SEQUENCE [LARGE SCALE GENOMIC DNA]</scope>
    <source>
        <strain evidence="1 2">KNDSS-Mac4</strain>
    </source>
</reference>
<dbReference type="RefSeq" id="WP_094269007.1">
    <property type="nucleotide sequence ID" value="NZ_NOIH01000015.1"/>
</dbReference>
<comment type="caution">
    <text evidence="1">The sequence shown here is derived from an EMBL/GenBank/DDBJ whole genome shotgun (WGS) entry which is preliminary data.</text>
</comment>
<name>A0A235EW36_9RHOO</name>
<sequence length="192" mass="20683">MTDRSLLPPSATALERAITEAAAPLGALPVPRLWDPWACPAAALPALAWALSVDEWDDAWPEEVKRQVCADSLPVHARKGTVDSVRQVLRSVGLIDEARGYTAHIVEGISAFVRDGTATHNGTRTRGETAEWAAYSVTLNRPITIAQAALARRQLDATAPARCTLDELTFTATAWLRNGTRLRDGTITYGAA</sequence>
<proteinExistence type="predicted"/>
<evidence type="ECO:0000313" key="2">
    <source>
        <dbReference type="Proteomes" id="UP000215181"/>
    </source>
</evidence>
<dbReference type="OrthoDB" id="90759at2"/>
<accession>A0A235EW36</accession>
<evidence type="ECO:0000313" key="1">
    <source>
        <dbReference type="EMBL" id="OYD53266.1"/>
    </source>
</evidence>
<dbReference type="AlphaFoldDB" id="A0A235EW36"/>
<dbReference type="NCBIfam" id="TIGR01634">
    <property type="entry name" value="tail_P2_I"/>
    <property type="match status" value="1"/>
</dbReference>
<dbReference type="EMBL" id="NOIH01000015">
    <property type="protein sequence ID" value="OYD53266.1"/>
    <property type="molecule type" value="Genomic_DNA"/>
</dbReference>
<keyword evidence="2" id="KW-1185">Reference proteome</keyword>
<organism evidence="1 2">
    <name type="scientific">Thauera propionica</name>
    <dbReference type="NCBI Taxonomy" id="2019431"/>
    <lineage>
        <taxon>Bacteria</taxon>
        <taxon>Pseudomonadati</taxon>
        <taxon>Pseudomonadota</taxon>
        <taxon>Betaproteobacteria</taxon>
        <taxon>Rhodocyclales</taxon>
        <taxon>Zoogloeaceae</taxon>
        <taxon>Thauera</taxon>
    </lineage>
</organism>
<dbReference type="InterPro" id="IPR006521">
    <property type="entry name" value="Tail_protein_I"/>
</dbReference>